<feature type="region of interest" description="Disordered" evidence="1">
    <location>
        <begin position="49"/>
        <end position="86"/>
    </location>
</feature>
<evidence type="ECO:0000313" key="4">
    <source>
        <dbReference type="Proteomes" id="UP000321523"/>
    </source>
</evidence>
<protein>
    <recommendedName>
        <fullName evidence="5">Lipoprotein</fullName>
    </recommendedName>
</protein>
<name>A0A512DIZ5_9PROT</name>
<feature type="chain" id="PRO_5022189359" description="Lipoprotein" evidence="2">
    <location>
        <begin position="21"/>
        <end position="86"/>
    </location>
</feature>
<keyword evidence="4" id="KW-1185">Reference proteome</keyword>
<dbReference type="PROSITE" id="PS51257">
    <property type="entry name" value="PROKAR_LIPOPROTEIN"/>
    <property type="match status" value="1"/>
</dbReference>
<gene>
    <name evidence="3" type="ORF">SAE02_03280</name>
</gene>
<evidence type="ECO:0008006" key="5">
    <source>
        <dbReference type="Google" id="ProtNLM"/>
    </source>
</evidence>
<feature type="signal peptide" evidence="2">
    <location>
        <begin position="1"/>
        <end position="20"/>
    </location>
</feature>
<evidence type="ECO:0000256" key="2">
    <source>
        <dbReference type="SAM" id="SignalP"/>
    </source>
</evidence>
<organism evidence="3 4">
    <name type="scientific">Skermanella aerolata</name>
    <dbReference type="NCBI Taxonomy" id="393310"/>
    <lineage>
        <taxon>Bacteria</taxon>
        <taxon>Pseudomonadati</taxon>
        <taxon>Pseudomonadota</taxon>
        <taxon>Alphaproteobacteria</taxon>
        <taxon>Rhodospirillales</taxon>
        <taxon>Azospirillaceae</taxon>
        <taxon>Skermanella</taxon>
    </lineage>
</organism>
<keyword evidence="2" id="KW-0732">Signal</keyword>
<dbReference type="RefSeq" id="WP_044425644.1">
    <property type="nucleotide sequence ID" value="NZ_BJYZ01000002.1"/>
</dbReference>
<dbReference type="EMBL" id="BJYZ01000002">
    <property type="protein sequence ID" value="GEO36180.1"/>
    <property type="molecule type" value="Genomic_DNA"/>
</dbReference>
<proteinExistence type="predicted"/>
<reference evidence="3 4" key="1">
    <citation type="submission" date="2019-07" db="EMBL/GenBank/DDBJ databases">
        <title>Whole genome shotgun sequence of Skermanella aerolata NBRC 106429.</title>
        <authorList>
            <person name="Hosoyama A."/>
            <person name="Uohara A."/>
            <person name="Ohji S."/>
            <person name="Ichikawa N."/>
        </authorList>
    </citation>
    <scope>NUCLEOTIDE SEQUENCE [LARGE SCALE GENOMIC DNA]</scope>
    <source>
        <strain evidence="3 4">NBRC 106429</strain>
    </source>
</reference>
<dbReference type="AlphaFoldDB" id="A0A512DIZ5"/>
<sequence length="86" mass="8881">MFIRKISGLATGMFALSLLAACAGSETSRDAQADDASMLQVTNAADRATSASDRAATAATRAEQAAQRAEAAASRADQSFRTGLRK</sequence>
<evidence type="ECO:0000256" key="1">
    <source>
        <dbReference type="SAM" id="MobiDB-lite"/>
    </source>
</evidence>
<dbReference type="Proteomes" id="UP000321523">
    <property type="component" value="Unassembled WGS sequence"/>
</dbReference>
<feature type="compositionally biased region" description="Low complexity" evidence="1">
    <location>
        <begin position="49"/>
        <end position="77"/>
    </location>
</feature>
<accession>A0A512DIZ5</accession>
<comment type="caution">
    <text evidence="3">The sequence shown here is derived from an EMBL/GenBank/DDBJ whole genome shotgun (WGS) entry which is preliminary data.</text>
</comment>
<evidence type="ECO:0000313" key="3">
    <source>
        <dbReference type="EMBL" id="GEO36180.1"/>
    </source>
</evidence>